<feature type="compositionally biased region" description="Basic and acidic residues" evidence="4">
    <location>
        <begin position="316"/>
        <end position="333"/>
    </location>
</feature>
<keyword evidence="7" id="KW-1185">Reference proteome</keyword>
<dbReference type="SUPFAM" id="SSF46689">
    <property type="entry name" value="Homeodomain-like"/>
    <property type="match status" value="2"/>
</dbReference>
<dbReference type="SMART" id="SM00342">
    <property type="entry name" value="HTH_ARAC"/>
    <property type="match status" value="1"/>
</dbReference>
<keyword evidence="2" id="KW-0238">DNA-binding</keyword>
<dbReference type="Gene3D" id="1.10.10.60">
    <property type="entry name" value="Homeodomain-like"/>
    <property type="match status" value="1"/>
</dbReference>
<dbReference type="Pfam" id="PF12833">
    <property type="entry name" value="HTH_18"/>
    <property type="match status" value="1"/>
</dbReference>
<dbReference type="PANTHER" id="PTHR43280">
    <property type="entry name" value="ARAC-FAMILY TRANSCRIPTIONAL REGULATOR"/>
    <property type="match status" value="1"/>
</dbReference>
<dbReference type="PROSITE" id="PS00041">
    <property type="entry name" value="HTH_ARAC_FAMILY_1"/>
    <property type="match status" value="1"/>
</dbReference>
<evidence type="ECO:0000313" key="7">
    <source>
        <dbReference type="Proteomes" id="UP001157353"/>
    </source>
</evidence>
<gene>
    <name evidence="6" type="ORF">GCM10007916_27010</name>
</gene>
<evidence type="ECO:0000256" key="4">
    <source>
        <dbReference type="SAM" id="MobiDB-lite"/>
    </source>
</evidence>
<dbReference type="EMBL" id="BSPQ01000013">
    <property type="protein sequence ID" value="GLS91632.1"/>
    <property type="molecule type" value="Genomic_DNA"/>
</dbReference>
<dbReference type="InterPro" id="IPR018060">
    <property type="entry name" value="HTH_AraC"/>
</dbReference>
<dbReference type="Proteomes" id="UP001157353">
    <property type="component" value="Unassembled WGS sequence"/>
</dbReference>
<evidence type="ECO:0000256" key="3">
    <source>
        <dbReference type="ARBA" id="ARBA00023163"/>
    </source>
</evidence>
<accession>A0ABQ6E2Q7</accession>
<organism evidence="6 7">
    <name type="scientific">Psychromonas marina</name>
    <dbReference type="NCBI Taxonomy" id="88364"/>
    <lineage>
        <taxon>Bacteria</taxon>
        <taxon>Pseudomonadati</taxon>
        <taxon>Pseudomonadota</taxon>
        <taxon>Gammaproteobacteria</taxon>
        <taxon>Alteromonadales</taxon>
        <taxon>Psychromonadaceae</taxon>
        <taxon>Psychromonas</taxon>
    </lineage>
</organism>
<feature type="domain" description="HTH araC/xylS-type" evidence="5">
    <location>
        <begin position="224"/>
        <end position="322"/>
    </location>
</feature>
<dbReference type="RefSeq" id="WP_284204741.1">
    <property type="nucleotide sequence ID" value="NZ_BSPQ01000013.1"/>
</dbReference>
<dbReference type="Gene3D" id="3.40.50.880">
    <property type="match status" value="1"/>
</dbReference>
<sequence>MANMKNLPDQPIRIALFVPQDCSMLSLGVISEPFLLANQLLGAQKYQLILISNAGDSPLMVDTSVYQREQFELQHEYDLLIISAETAPQQPIAINTKKNLQRYYRQYTGDILTLKGGLYWLLDSGIGVDQSWVVHWSFMDDLKDRYPDVTLSHDLYHQNGRLHSCAGQLASLDYLLNYINTQEEETVVNQITDYLCLDRLRSGSERQRLPSYSFAGEDIQPRLTMAIDLMEKNIEKPLSSDEIAEQIYISRRQLERLFKRHMNTMPARHYLQIRLKRAQHLLQTSNMSIVQIGLSCGFSSGPHFSSSYKSFYQSTPREERAKSVANRYTEHNK</sequence>
<keyword evidence="1" id="KW-0805">Transcription regulation</keyword>
<dbReference type="SUPFAM" id="SSF52317">
    <property type="entry name" value="Class I glutamine amidotransferase-like"/>
    <property type="match status" value="1"/>
</dbReference>
<name>A0ABQ6E2Q7_9GAMM</name>
<protein>
    <recommendedName>
        <fullName evidence="5">HTH araC/xylS-type domain-containing protein</fullName>
    </recommendedName>
</protein>
<proteinExistence type="predicted"/>
<evidence type="ECO:0000256" key="2">
    <source>
        <dbReference type="ARBA" id="ARBA00023125"/>
    </source>
</evidence>
<feature type="region of interest" description="Disordered" evidence="4">
    <location>
        <begin position="309"/>
        <end position="333"/>
    </location>
</feature>
<dbReference type="PROSITE" id="PS01124">
    <property type="entry name" value="HTH_ARAC_FAMILY_2"/>
    <property type="match status" value="1"/>
</dbReference>
<reference evidence="7" key="1">
    <citation type="journal article" date="2019" name="Int. J. Syst. Evol. Microbiol.">
        <title>The Global Catalogue of Microorganisms (GCM) 10K type strain sequencing project: providing services to taxonomists for standard genome sequencing and annotation.</title>
        <authorList>
            <consortium name="The Broad Institute Genomics Platform"/>
            <consortium name="The Broad Institute Genome Sequencing Center for Infectious Disease"/>
            <person name="Wu L."/>
            <person name="Ma J."/>
        </authorList>
    </citation>
    <scope>NUCLEOTIDE SEQUENCE [LARGE SCALE GENOMIC DNA]</scope>
    <source>
        <strain evidence="7">NBRC 103166</strain>
    </source>
</reference>
<dbReference type="InterPro" id="IPR009057">
    <property type="entry name" value="Homeodomain-like_sf"/>
</dbReference>
<dbReference type="PANTHER" id="PTHR43280:SF2">
    <property type="entry name" value="HTH-TYPE TRANSCRIPTIONAL REGULATOR EXSA"/>
    <property type="match status" value="1"/>
</dbReference>
<comment type="caution">
    <text evidence="6">The sequence shown here is derived from an EMBL/GenBank/DDBJ whole genome shotgun (WGS) entry which is preliminary data.</text>
</comment>
<keyword evidence="3" id="KW-0804">Transcription</keyword>
<evidence type="ECO:0000256" key="1">
    <source>
        <dbReference type="ARBA" id="ARBA00023015"/>
    </source>
</evidence>
<evidence type="ECO:0000259" key="5">
    <source>
        <dbReference type="PROSITE" id="PS01124"/>
    </source>
</evidence>
<evidence type="ECO:0000313" key="6">
    <source>
        <dbReference type="EMBL" id="GLS91632.1"/>
    </source>
</evidence>
<dbReference type="InterPro" id="IPR018062">
    <property type="entry name" value="HTH_AraC-typ_CS"/>
</dbReference>
<dbReference type="InterPro" id="IPR029062">
    <property type="entry name" value="Class_I_gatase-like"/>
</dbReference>